<dbReference type="GO" id="GO:0006260">
    <property type="term" value="P:DNA replication"/>
    <property type="evidence" value="ECO:0007669"/>
    <property type="project" value="TreeGrafter"/>
</dbReference>
<keyword evidence="2" id="KW-1185">Reference proteome</keyword>
<dbReference type="GO" id="GO:0005657">
    <property type="term" value="C:replication fork"/>
    <property type="evidence" value="ECO:0007669"/>
    <property type="project" value="TreeGrafter"/>
</dbReference>
<protein>
    <recommendedName>
        <fullName evidence="3">ATP-dependent DNA helicase PIF1</fullName>
    </recommendedName>
</protein>
<evidence type="ECO:0000313" key="2">
    <source>
        <dbReference type="Proteomes" id="UP000499080"/>
    </source>
</evidence>
<sequence length="119" mass="13284">MMPNIVEATILNGHATGENVFISRILIMPSDFTFQFKRLQFQVRLNFAMSINRALGQSLKVVGVDLLKPCFTHCQLYVSCSRVGKADNLYIIAPNGRTAIIVYPEAFQARKDNICSANS</sequence>
<dbReference type="PANTHER" id="PTHR23274">
    <property type="entry name" value="DNA HELICASE-RELATED"/>
    <property type="match status" value="1"/>
</dbReference>
<dbReference type="EMBL" id="BGPR01001890">
    <property type="protein sequence ID" value="GBM63795.1"/>
    <property type="molecule type" value="Genomic_DNA"/>
</dbReference>
<dbReference type="SUPFAM" id="SSF52540">
    <property type="entry name" value="P-loop containing nucleoside triphosphate hydrolases"/>
    <property type="match status" value="1"/>
</dbReference>
<dbReference type="InterPro" id="IPR027417">
    <property type="entry name" value="P-loop_NTPase"/>
</dbReference>
<organism evidence="1 2">
    <name type="scientific">Araneus ventricosus</name>
    <name type="common">Orbweaver spider</name>
    <name type="synonym">Epeira ventricosa</name>
    <dbReference type="NCBI Taxonomy" id="182803"/>
    <lineage>
        <taxon>Eukaryota</taxon>
        <taxon>Metazoa</taxon>
        <taxon>Ecdysozoa</taxon>
        <taxon>Arthropoda</taxon>
        <taxon>Chelicerata</taxon>
        <taxon>Arachnida</taxon>
        <taxon>Araneae</taxon>
        <taxon>Araneomorphae</taxon>
        <taxon>Entelegynae</taxon>
        <taxon>Araneoidea</taxon>
        <taxon>Araneidae</taxon>
        <taxon>Araneus</taxon>
    </lineage>
</organism>
<proteinExistence type="predicted"/>
<comment type="caution">
    <text evidence="1">The sequence shown here is derived from an EMBL/GenBank/DDBJ whole genome shotgun (WGS) entry which is preliminary data.</text>
</comment>
<accession>A0A4Y2HEU1</accession>
<name>A0A4Y2HEU1_ARAVE</name>
<gene>
    <name evidence="1" type="ORF">AVEN_72215_1</name>
</gene>
<evidence type="ECO:0008006" key="3">
    <source>
        <dbReference type="Google" id="ProtNLM"/>
    </source>
</evidence>
<dbReference type="PANTHER" id="PTHR23274:SF51">
    <property type="entry name" value="OS03G0423850 PROTEIN"/>
    <property type="match status" value="1"/>
</dbReference>
<dbReference type="OrthoDB" id="6428367at2759"/>
<evidence type="ECO:0000313" key="1">
    <source>
        <dbReference type="EMBL" id="GBM63795.1"/>
    </source>
</evidence>
<dbReference type="AlphaFoldDB" id="A0A4Y2HEU1"/>
<dbReference type="Proteomes" id="UP000499080">
    <property type="component" value="Unassembled WGS sequence"/>
</dbReference>
<reference evidence="1 2" key="1">
    <citation type="journal article" date="2019" name="Sci. Rep.">
        <title>Orb-weaving spider Araneus ventricosus genome elucidates the spidroin gene catalogue.</title>
        <authorList>
            <person name="Kono N."/>
            <person name="Nakamura H."/>
            <person name="Ohtoshi R."/>
            <person name="Moran D.A.P."/>
            <person name="Shinohara A."/>
            <person name="Yoshida Y."/>
            <person name="Fujiwara M."/>
            <person name="Mori M."/>
            <person name="Tomita M."/>
            <person name="Arakawa K."/>
        </authorList>
    </citation>
    <scope>NUCLEOTIDE SEQUENCE [LARGE SCALE GENOMIC DNA]</scope>
</reference>